<gene>
    <name evidence="2" type="ORF">EI42_02642</name>
</gene>
<dbReference type="CDD" id="cd06257">
    <property type="entry name" value="DnaJ"/>
    <property type="match status" value="1"/>
</dbReference>
<dbReference type="AlphaFoldDB" id="A0A326U795"/>
<dbReference type="PRINTS" id="PR00625">
    <property type="entry name" value="JDOMAIN"/>
</dbReference>
<dbReference type="EMBL" id="QKUF01000007">
    <property type="protein sequence ID" value="PZW30668.1"/>
    <property type="molecule type" value="Genomic_DNA"/>
</dbReference>
<sequence length="99" mass="11413">MRARSSPSLASLLWDVVRVGVRSFWQSKANPARSFLLKQQALSVLGLPLNATPQQIKRRYRQLAMRYHPDRGGDPRQMQRVIEAYNILMKELSPHSNRA</sequence>
<organism evidence="2 3">
    <name type="scientific">Thermosporothrix hazakensis</name>
    <dbReference type="NCBI Taxonomy" id="644383"/>
    <lineage>
        <taxon>Bacteria</taxon>
        <taxon>Bacillati</taxon>
        <taxon>Chloroflexota</taxon>
        <taxon>Ktedonobacteria</taxon>
        <taxon>Ktedonobacterales</taxon>
        <taxon>Thermosporotrichaceae</taxon>
        <taxon>Thermosporothrix</taxon>
    </lineage>
</organism>
<dbReference type="RefSeq" id="WP_170142591.1">
    <property type="nucleotide sequence ID" value="NZ_BIFX01000001.1"/>
</dbReference>
<dbReference type="Pfam" id="PF00226">
    <property type="entry name" value="DnaJ"/>
    <property type="match status" value="1"/>
</dbReference>
<name>A0A326U795_THEHA</name>
<evidence type="ECO:0000313" key="2">
    <source>
        <dbReference type="EMBL" id="PZW30668.1"/>
    </source>
</evidence>
<dbReference type="InterPro" id="IPR036869">
    <property type="entry name" value="J_dom_sf"/>
</dbReference>
<feature type="domain" description="J" evidence="1">
    <location>
        <begin position="40"/>
        <end position="99"/>
    </location>
</feature>
<evidence type="ECO:0000313" key="3">
    <source>
        <dbReference type="Proteomes" id="UP000248806"/>
    </source>
</evidence>
<dbReference type="SUPFAM" id="SSF46565">
    <property type="entry name" value="Chaperone J-domain"/>
    <property type="match status" value="1"/>
</dbReference>
<keyword evidence="3" id="KW-1185">Reference proteome</keyword>
<protein>
    <submittedName>
        <fullName evidence="2">DnaJ-like protein</fullName>
    </submittedName>
</protein>
<dbReference type="Gene3D" id="1.10.287.110">
    <property type="entry name" value="DnaJ domain"/>
    <property type="match status" value="1"/>
</dbReference>
<comment type="caution">
    <text evidence="2">The sequence shown here is derived from an EMBL/GenBank/DDBJ whole genome shotgun (WGS) entry which is preliminary data.</text>
</comment>
<dbReference type="PROSITE" id="PS50076">
    <property type="entry name" value="DNAJ_2"/>
    <property type="match status" value="1"/>
</dbReference>
<dbReference type="InterPro" id="IPR001623">
    <property type="entry name" value="DnaJ_domain"/>
</dbReference>
<proteinExistence type="predicted"/>
<dbReference type="SMART" id="SM00271">
    <property type="entry name" value="DnaJ"/>
    <property type="match status" value="1"/>
</dbReference>
<evidence type="ECO:0000259" key="1">
    <source>
        <dbReference type="PROSITE" id="PS50076"/>
    </source>
</evidence>
<dbReference type="PANTHER" id="PTHR24074">
    <property type="entry name" value="CO-CHAPERONE PROTEIN DJLA"/>
    <property type="match status" value="1"/>
</dbReference>
<reference evidence="2 3" key="1">
    <citation type="submission" date="2018-06" db="EMBL/GenBank/DDBJ databases">
        <title>Genomic Encyclopedia of Archaeal and Bacterial Type Strains, Phase II (KMG-II): from individual species to whole genera.</title>
        <authorList>
            <person name="Goeker M."/>
        </authorList>
    </citation>
    <scope>NUCLEOTIDE SEQUENCE [LARGE SCALE GENOMIC DNA]</scope>
    <source>
        <strain evidence="2 3">ATCC BAA-1881</strain>
    </source>
</reference>
<dbReference type="InterPro" id="IPR050817">
    <property type="entry name" value="DjlA_DnaK_co-chaperone"/>
</dbReference>
<dbReference type="Proteomes" id="UP000248806">
    <property type="component" value="Unassembled WGS sequence"/>
</dbReference>
<accession>A0A326U795</accession>